<dbReference type="InterPro" id="IPR050808">
    <property type="entry name" value="Phage_Integrase"/>
</dbReference>
<evidence type="ECO:0000313" key="8">
    <source>
        <dbReference type="EMBL" id="UPM52441.1"/>
    </source>
</evidence>
<sequence>MSYQSINSKSTVEEYLQVFLEFRKNAYSKNTTKSYNADVLNFIKYTQDQGIETVTVSEFENVEIVHGWIEHQINKNDAYSTVQRRKQSLSTFVGVLKSRGILKSNEFVIYKLKKQLSGQHSRTLSIGEMTELYNGMNRLSEQKGEHCEITLKMLLFTGLRNESLGYIKVKHIDFEKGYLKFCPTEINYKNRIRNIPLPKLFLVKLESYIKKSGLCKEDFICTGMNSMRIKNKMLNFLTNELGEIVGWRNEGAWNDDKHFTPHGFRTSVATFFSEQNIPKNHIQFWLGHIKDESNTDSYLRACNASYRAIKKAINTLENILENVESDESCPIHDDIYPNESSTVSSTSTIQLKSFLSGYGYLTQEQEEAFLYYLTNTN</sequence>
<evidence type="ECO:0000256" key="3">
    <source>
        <dbReference type="ARBA" id="ARBA00023125"/>
    </source>
</evidence>
<accession>A0ABY4JF10</accession>
<keyword evidence="3 5" id="KW-0238">DNA-binding</keyword>
<reference evidence="8 9" key="1">
    <citation type="submission" date="2022-04" db="EMBL/GenBank/DDBJ databases">
        <title>Mechanism of arsenic methylation and mitigation arsenic toxicity by Bacillus sp. LH14 from an Arsenic-Contaminated Paddy Soil.</title>
        <authorList>
            <person name="Wang D."/>
        </authorList>
    </citation>
    <scope>NUCLEOTIDE SEQUENCE [LARGE SCALE GENOMIC DNA]</scope>
    <source>
        <strain evidence="8 9">LH14</strain>
    </source>
</reference>
<evidence type="ECO:0000256" key="1">
    <source>
        <dbReference type="ARBA" id="ARBA00008857"/>
    </source>
</evidence>
<dbReference type="InterPro" id="IPR011010">
    <property type="entry name" value="DNA_brk_join_enz"/>
</dbReference>
<protein>
    <submittedName>
        <fullName evidence="8">Site-specific integrase</fullName>
    </submittedName>
</protein>
<dbReference type="PROSITE" id="PS51900">
    <property type="entry name" value="CB"/>
    <property type="match status" value="1"/>
</dbReference>
<dbReference type="PANTHER" id="PTHR30629:SF2">
    <property type="entry name" value="PROPHAGE INTEGRASE INTS-RELATED"/>
    <property type="match status" value="1"/>
</dbReference>
<name>A0ABY4JF10_9BACI</name>
<evidence type="ECO:0000259" key="6">
    <source>
        <dbReference type="PROSITE" id="PS51898"/>
    </source>
</evidence>
<dbReference type="InterPro" id="IPR013762">
    <property type="entry name" value="Integrase-like_cat_sf"/>
</dbReference>
<dbReference type="InterPro" id="IPR002104">
    <property type="entry name" value="Integrase_catalytic"/>
</dbReference>
<dbReference type="EMBL" id="CP096034">
    <property type="protein sequence ID" value="UPM52441.1"/>
    <property type="molecule type" value="Genomic_DNA"/>
</dbReference>
<feature type="domain" description="Core-binding (CB)" evidence="7">
    <location>
        <begin position="10"/>
        <end position="97"/>
    </location>
</feature>
<dbReference type="Gene3D" id="1.10.150.130">
    <property type="match status" value="1"/>
</dbReference>
<dbReference type="Pfam" id="PF00589">
    <property type="entry name" value="Phage_integrase"/>
    <property type="match status" value="1"/>
</dbReference>
<keyword evidence="4" id="KW-0233">DNA recombination</keyword>
<dbReference type="Gene3D" id="1.10.443.10">
    <property type="entry name" value="Intergrase catalytic core"/>
    <property type="match status" value="1"/>
</dbReference>
<evidence type="ECO:0000259" key="7">
    <source>
        <dbReference type="PROSITE" id="PS51900"/>
    </source>
</evidence>
<evidence type="ECO:0000313" key="9">
    <source>
        <dbReference type="Proteomes" id="UP000830639"/>
    </source>
</evidence>
<feature type="domain" description="Tyr recombinase" evidence="6">
    <location>
        <begin position="119"/>
        <end position="311"/>
    </location>
</feature>
<gene>
    <name evidence="8" type="ORF">MY490_11350</name>
</gene>
<dbReference type="CDD" id="cd00397">
    <property type="entry name" value="DNA_BRE_C"/>
    <property type="match status" value="1"/>
</dbReference>
<dbReference type="InterPro" id="IPR010998">
    <property type="entry name" value="Integrase_recombinase_N"/>
</dbReference>
<keyword evidence="2" id="KW-0229">DNA integration</keyword>
<evidence type="ECO:0000256" key="4">
    <source>
        <dbReference type="ARBA" id="ARBA00023172"/>
    </source>
</evidence>
<proteinExistence type="inferred from homology"/>
<dbReference type="PANTHER" id="PTHR30629">
    <property type="entry name" value="PROPHAGE INTEGRASE"/>
    <property type="match status" value="1"/>
</dbReference>
<organism evidence="8 9">
    <name type="scientific">Gottfriedia acidiceleris</name>
    <dbReference type="NCBI Taxonomy" id="371036"/>
    <lineage>
        <taxon>Bacteria</taxon>
        <taxon>Bacillati</taxon>
        <taxon>Bacillota</taxon>
        <taxon>Bacilli</taxon>
        <taxon>Bacillales</taxon>
        <taxon>Bacillaceae</taxon>
        <taxon>Gottfriedia</taxon>
    </lineage>
</organism>
<dbReference type="SUPFAM" id="SSF56349">
    <property type="entry name" value="DNA breaking-rejoining enzymes"/>
    <property type="match status" value="1"/>
</dbReference>
<evidence type="ECO:0000256" key="5">
    <source>
        <dbReference type="PROSITE-ProRule" id="PRU01248"/>
    </source>
</evidence>
<dbReference type="PROSITE" id="PS51898">
    <property type="entry name" value="TYR_RECOMBINASE"/>
    <property type="match status" value="1"/>
</dbReference>
<dbReference type="Proteomes" id="UP000830639">
    <property type="component" value="Chromosome"/>
</dbReference>
<comment type="similarity">
    <text evidence="1">Belongs to the 'phage' integrase family.</text>
</comment>
<dbReference type="InterPro" id="IPR044068">
    <property type="entry name" value="CB"/>
</dbReference>
<dbReference type="RefSeq" id="WP_248265814.1">
    <property type="nucleotide sequence ID" value="NZ_CP096034.1"/>
</dbReference>
<evidence type="ECO:0000256" key="2">
    <source>
        <dbReference type="ARBA" id="ARBA00022908"/>
    </source>
</evidence>
<keyword evidence="9" id="KW-1185">Reference proteome</keyword>